<accession>A0A0L7L3P9</accession>
<gene>
    <name evidence="1" type="ORF">OBRU01_08505</name>
</gene>
<dbReference type="Proteomes" id="UP000037510">
    <property type="component" value="Unassembled WGS sequence"/>
</dbReference>
<feature type="non-terminal residue" evidence="1">
    <location>
        <position position="107"/>
    </location>
</feature>
<dbReference type="AlphaFoldDB" id="A0A0L7L3P9"/>
<protein>
    <submittedName>
        <fullName evidence="1">Putative CRAL/TRIO domain-containing protein</fullName>
    </submittedName>
</protein>
<dbReference type="EMBL" id="JTDY01003118">
    <property type="protein sequence ID" value="KOB70118.1"/>
    <property type="molecule type" value="Genomic_DNA"/>
</dbReference>
<proteinExistence type="predicted"/>
<evidence type="ECO:0000313" key="1">
    <source>
        <dbReference type="EMBL" id="KOB70118.1"/>
    </source>
</evidence>
<organism evidence="1 2">
    <name type="scientific">Operophtera brumata</name>
    <name type="common">Winter moth</name>
    <name type="synonym">Phalaena brumata</name>
    <dbReference type="NCBI Taxonomy" id="104452"/>
    <lineage>
        <taxon>Eukaryota</taxon>
        <taxon>Metazoa</taxon>
        <taxon>Ecdysozoa</taxon>
        <taxon>Arthropoda</taxon>
        <taxon>Hexapoda</taxon>
        <taxon>Insecta</taxon>
        <taxon>Pterygota</taxon>
        <taxon>Neoptera</taxon>
        <taxon>Endopterygota</taxon>
        <taxon>Lepidoptera</taxon>
        <taxon>Glossata</taxon>
        <taxon>Ditrysia</taxon>
        <taxon>Geometroidea</taxon>
        <taxon>Geometridae</taxon>
        <taxon>Larentiinae</taxon>
        <taxon>Operophtera</taxon>
    </lineage>
</organism>
<sequence length="107" mass="12462">MEVVPYHPLVTVTQEDMKKVRQSCDVDDVQRIRDSLDTIDEWLKKQPHLAEAGTYISRSILERVFILAKGSVEGTKSRLEKMLTSRGMMPELCLRRSIEEFHDQWDA</sequence>
<keyword evidence="2" id="KW-1185">Reference proteome</keyword>
<name>A0A0L7L3P9_OPEBR</name>
<reference evidence="1 2" key="1">
    <citation type="journal article" date="2015" name="Genome Biol. Evol.">
        <title>The genome of winter moth (Operophtera brumata) provides a genomic perspective on sexual dimorphism and phenology.</title>
        <authorList>
            <person name="Derks M.F."/>
            <person name="Smit S."/>
            <person name="Salis L."/>
            <person name="Schijlen E."/>
            <person name="Bossers A."/>
            <person name="Mateman C."/>
            <person name="Pijl A.S."/>
            <person name="de Ridder D."/>
            <person name="Groenen M.A."/>
            <person name="Visser M.E."/>
            <person name="Megens H.J."/>
        </authorList>
    </citation>
    <scope>NUCLEOTIDE SEQUENCE [LARGE SCALE GENOMIC DNA]</scope>
    <source>
        <strain evidence="1">WM2013NL</strain>
        <tissue evidence="1">Head and thorax</tissue>
    </source>
</reference>
<evidence type="ECO:0000313" key="2">
    <source>
        <dbReference type="Proteomes" id="UP000037510"/>
    </source>
</evidence>
<comment type="caution">
    <text evidence="1">The sequence shown here is derived from an EMBL/GenBank/DDBJ whole genome shotgun (WGS) entry which is preliminary data.</text>
</comment>